<proteinExistence type="predicted"/>
<dbReference type="RefSeq" id="WP_406695625.1">
    <property type="nucleotide sequence ID" value="NZ_CP155447.1"/>
</dbReference>
<dbReference type="InterPro" id="IPR036390">
    <property type="entry name" value="WH_DNA-bd_sf"/>
</dbReference>
<accession>A0AAU7CC37</accession>
<feature type="domain" description="HTH iclR-type" evidence="1">
    <location>
        <begin position="20"/>
        <end position="62"/>
    </location>
</feature>
<dbReference type="Gene3D" id="1.10.10.10">
    <property type="entry name" value="Winged helix-like DNA-binding domain superfamily/Winged helix DNA-binding domain"/>
    <property type="match status" value="1"/>
</dbReference>
<name>A0AAU7CC37_9BACT</name>
<reference evidence="2" key="1">
    <citation type="submission" date="2024-05" db="EMBL/GenBank/DDBJ databases">
        <title>Planctomycetes of the genus Singulisphaera possess chitinolytic capabilities.</title>
        <authorList>
            <person name="Ivanova A."/>
        </authorList>
    </citation>
    <scope>NUCLEOTIDE SEQUENCE</scope>
    <source>
        <strain evidence="2">Ch08T</strain>
    </source>
</reference>
<sequence>MVVRPMGNGPEWTFLSNHAHVLLCIAKEPEVRLREVAHRVGITERAVQRIVADLEVGGYLSRSREGRRNRYEVHLDRPLRHSVESHREVGVLLTLILRSDQPAPGDLEN</sequence>
<dbReference type="SUPFAM" id="SSF46785">
    <property type="entry name" value="Winged helix' DNA-binding domain"/>
    <property type="match status" value="1"/>
</dbReference>
<organism evidence="2">
    <name type="scientific">Singulisphaera sp. Ch08</name>
    <dbReference type="NCBI Taxonomy" id="3120278"/>
    <lineage>
        <taxon>Bacteria</taxon>
        <taxon>Pseudomonadati</taxon>
        <taxon>Planctomycetota</taxon>
        <taxon>Planctomycetia</taxon>
        <taxon>Isosphaerales</taxon>
        <taxon>Isosphaeraceae</taxon>
        <taxon>Singulisphaera</taxon>
    </lineage>
</organism>
<dbReference type="AlphaFoldDB" id="A0AAU7CC37"/>
<protein>
    <submittedName>
        <fullName evidence="2">Helix-turn-helix domain-containing protein</fullName>
    </submittedName>
</protein>
<gene>
    <name evidence="2" type="ORF">V5E97_31910</name>
</gene>
<dbReference type="InterPro" id="IPR005471">
    <property type="entry name" value="Tscrpt_reg_IclR_N"/>
</dbReference>
<dbReference type="InterPro" id="IPR036388">
    <property type="entry name" value="WH-like_DNA-bd_sf"/>
</dbReference>
<dbReference type="GO" id="GO:0003700">
    <property type="term" value="F:DNA-binding transcription factor activity"/>
    <property type="evidence" value="ECO:0007669"/>
    <property type="project" value="InterPro"/>
</dbReference>
<dbReference type="EMBL" id="CP155447">
    <property type="protein sequence ID" value="XBH02884.1"/>
    <property type="molecule type" value="Genomic_DNA"/>
</dbReference>
<evidence type="ECO:0000313" key="2">
    <source>
        <dbReference type="EMBL" id="XBH02884.1"/>
    </source>
</evidence>
<evidence type="ECO:0000259" key="1">
    <source>
        <dbReference type="Pfam" id="PF09339"/>
    </source>
</evidence>
<dbReference type="Pfam" id="PF09339">
    <property type="entry name" value="HTH_IclR"/>
    <property type="match status" value="1"/>
</dbReference>